<sequence length="109" mass="12310">MLKHLRKVQSASYQESKQNKLTVKVEFESVPNKFGTEEFRVLIEEALKTVHGLAAPICTVHSFDDASLKGSIIFDSKDLHQVWAALSIYGFHFGRNVAIHLNKLAEIEN</sequence>
<organism evidence="1 2">
    <name type="scientific">Steinernema glaseri</name>
    <dbReference type="NCBI Taxonomy" id="37863"/>
    <lineage>
        <taxon>Eukaryota</taxon>
        <taxon>Metazoa</taxon>
        <taxon>Ecdysozoa</taxon>
        <taxon>Nematoda</taxon>
        <taxon>Chromadorea</taxon>
        <taxon>Rhabditida</taxon>
        <taxon>Tylenchina</taxon>
        <taxon>Panagrolaimomorpha</taxon>
        <taxon>Strongyloidoidea</taxon>
        <taxon>Steinernematidae</taxon>
        <taxon>Steinernema</taxon>
    </lineage>
</organism>
<name>A0A1I7ZY38_9BILA</name>
<keyword evidence="1" id="KW-1185">Reference proteome</keyword>
<dbReference type="AlphaFoldDB" id="A0A1I7ZY38"/>
<proteinExistence type="predicted"/>
<dbReference type="Proteomes" id="UP000095287">
    <property type="component" value="Unplaced"/>
</dbReference>
<reference evidence="2" key="1">
    <citation type="submission" date="2016-11" db="UniProtKB">
        <authorList>
            <consortium name="WormBaseParasite"/>
        </authorList>
    </citation>
    <scope>IDENTIFICATION</scope>
</reference>
<evidence type="ECO:0000313" key="2">
    <source>
        <dbReference type="WBParaSite" id="L893_g30765.t1"/>
    </source>
</evidence>
<accession>A0A1I7ZY38</accession>
<dbReference type="WBParaSite" id="L893_g30765.t1">
    <property type="protein sequence ID" value="L893_g30765.t1"/>
    <property type="gene ID" value="L893_g30765"/>
</dbReference>
<protein>
    <submittedName>
        <fullName evidence="2">Ribonuclease P</fullName>
    </submittedName>
</protein>
<evidence type="ECO:0000313" key="1">
    <source>
        <dbReference type="Proteomes" id="UP000095287"/>
    </source>
</evidence>